<feature type="domain" description="Glycine zipper" evidence="2">
    <location>
        <begin position="77"/>
        <end position="115"/>
    </location>
</feature>
<sequence length="155" mass="16211">MLYTFSVIVMMVVALLAGEASAGLDVFVYPSKGQSKDQQEQDEFACYKWSKEQTGFDPTQTVQQAAPPQQHGQVVHGAARGAALGAVGGAIAGDAGKGAAIGAAVGGTGGAMRRRRQARETEMAQQQAEQKYEASVAGYKRAFTACMTGRGYTVS</sequence>
<feature type="signal peptide" evidence="1">
    <location>
        <begin position="1"/>
        <end position="22"/>
    </location>
</feature>
<dbReference type="InterPro" id="IPR039567">
    <property type="entry name" value="Gly-zipper"/>
</dbReference>
<dbReference type="OrthoDB" id="8565211at2"/>
<protein>
    <recommendedName>
        <fullName evidence="2">Glycine zipper domain-containing protein</fullName>
    </recommendedName>
</protein>
<dbReference type="Pfam" id="PF13488">
    <property type="entry name" value="Gly-zipper_Omp"/>
    <property type="match status" value="1"/>
</dbReference>
<evidence type="ECO:0000313" key="4">
    <source>
        <dbReference type="Proteomes" id="UP000192042"/>
    </source>
</evidence>
<dbReference type="RefSeq" id="WP_080887364.1">
    <property type="nucleotide sequence ID" value="NZ_LT828648.1"/>
</dbReference>
<organism evidence="3 4">
    <name type="scientific">Nitrospira japonica</name>
    <dbReference type="NCBI Taxonomy" id="1325564"/>
    <lineage>
        <taxon>Bacteria</taxon>
        <taxon>Pseudomonadati</taxon>
        <taxon>Nitrospirota</taxon>
        <taxon>Nitrospiria</taxon>
        <taxon>Nitrospirales</taxon>
        <taxon>Nitrospiraceae</taxon>
        <taxon>Nitrospira</taxon>
    </lineage>
</organism>
<evidence type="ECO:0000256" key="1">
    <source>
        <dbReference type="SAM" id="SignalP"/>
    </source>
</evidence>
<evidence type="ECO:0000259" key="2">
    <source>
        <dbReference type="Pfam" id="PF13488"/>
    </source>
</evidence>
<keyword evidence="1" id="KW-0732">Signal</keyword>
<dbReference type="EMBL" id="LT828648">
    <property type="protein sequence ID" value="SLM49068.1"/>
    <property type="molecule type" value="Genomic_DNA"/>
</dbReference>
<accession>A0A1W1I7P5</accession>
<reference evidence="3 4" key="1">
    <citation type="submission" date="2017-03" db="EMBL/GenBank/DDBJ databases">
        <authorList>
            <person name="Afonso C.L."/>
            <person name="Miller P.J."/>
            <person name="Scott M.A."/>
            <person name="Spackman E."/>
            <person name="Goraichik I."/>
            <person name="Dimitrov K.M."/>
            <person name="Suarez D.L."/>
            <person name="Swayne D.E."/>
        </authorList>
    </citation>
    <scope>NUCLEOTIDE SEQUENCE [LARGE SCALE GENOMIC DNA]</scope>
    <source>
        <strain evidence="3">Genome sequencing of Nitrospira japonica strain NJ11</strain>
    </source>
</reference>
<name>A0A1W1I7P5_9BACT</name>
<gene>
    <name evidence="3" type="ORF">NSJP_2901</name>
</gene>
<evidence type="ECO:0000313" key="3">
    <source>
        <dbReference type="EMBL" id="SLM49068.1"/>
    </source>
</evidence>
<keyword evidence="4" id="KW-1185">Reference proteome</keyword>
<dbReference type="Proteomes" id="UP000192042">
    <property type="component" value="Chromosome I"/>
</dbReference>
<feature type="chain" id="PRO_5012009135" description="Glycine zipper domain-containing protein" evidence="1">
    <location>
        <begin position="23"/>
        <end position="155"/>
    </location>
</feature>
<dbReference type="KEGG" id="nja:NSJP_2901"/>
<dbReference type="AlphaFoldDB" id="A0A1W1I7P5"/>
<proteinExistence type="predicted"/>
<dbReference type="STRING" id="1325564.NSJP_2901"/>